<dbReference type="InterPro" id="IPR015424">
    <property type="entry name" value="PyrdxlP-dep_Trfase"/>
</dbReference>
<dbReference type="Pfam" id="PF00392">
    <property type="entry name" value="GntR"/>
    <property type="match status" value="1"/>
</dbReference>
<dbReference type="PANTHER" id="PTHR46577:SF1">
    <property type="entry name" value="HTH-TYPE TRANSCRIPTIONAL REGULATORY PROTEIN GABR"/>
    <property type="match status" value="1"/>
</dbReference>
<dbReference type="PROSITE" id="PS50949">
    <property type="entry name" value="HTH_GNTR"/>
    <property type="match status" value="1"/>
</dbReference>
<feature type="domain" description="HTH gntR-type" evidence="6">
    <location>
        <begin position="22"/>
        <end position="90"/>
    </location>
</feature>
<dbReference type="Pfam" id="PF00155">
    <property type="entry name" value="Aminotran_1_2"/>
    <property type="match status" value="1"/>
</dbReference>
<organism evidence="7 8">
    <name type="scientific">Leifsonia virtsii</name>
    <dbReference type="NCBI Taxonomy" id="3035915"/>
    <lineage>
        <taxon>Bacteria</taxon>
        <taxon>Bacillati</taxon>
        <taxon>Actinomycetota</taxon>
        <taxon>Actinomycetes</taxon>
        <taxon>Micrococcales</taxon>
        <taxon>Microbacteriaceae</taxon>
        <taxon>Leifsonia</taxon>
    </lineage>
</organism>
<dbReference type="Proteomes" id="UP001174210">
    <property type="component" value="Unassembled WGS sequence"/>
</dbReference>
<keyword evidence="8" id="KW-1185">Reference proteome</keyword>
<protein>
    <submittedName>
        <fullName evidence="7">PLP-dependent aminotransferase family protein</fullName>
    </submittedName>
</protein>
<dbReference type="SUPFAM" id="SSF46785">
    <property type="entry name" value="Winged helix' DNA-binding domain"/>
    <property type="match status" value="1"/>
</dbReference>
<dbReference type="InterPro" id="IPR036390">
    <property type="entry name" value="WH_DNA-bd_sf"/>
</dbReference>
<comment type="caution">
    <text evidence="7">The sequence shown here is derived from an EMBL/GenBank/DDBJ whole genome shotgun (WGS) entry which is preliminary data.</text>
</comment>
<evidence type="ECO:0000313" key="7">
    <source>
        <dbReference type="EMBL" id="MDN4597010.1"/>
    </source>
</evidence>
<evidence type="ECO:0000256" key="5">
    <source>
        <dbReference type="ARBA" id="ARBA00023163"/>
    </source>
</evidence>
<keyword evidence="5" id="KW-0804">Transcription</keyword>
<keyword evidence="7" id="KW-0808">Transferase</keyword>
<dbReference type="InterPro" id="IPR036388">
    <property type="entry name" value="WH-like_DNA-bd_sf"/>
</dbReference>
<evidence type="ECO:0000256" key="4">
    <source>
        <dbReference type="ARBA" id="ARBA00023125"/>
    </source>
</evidence>
<dbReference type="RefSeq" id="WP_301217574.1">
    <property type="nucleotide sequence ID" value="NZ_JAROCB010000002.1"/>
</dbReference>
<dbReference type="InterPro" id="IPR000524">
    <property type="entry name" value="Tscrpt_reg_HTH_GntR"/>
</dbReference>
<evidence type="ECO:0000313" key="8">
    <source>
        <dbReference type="Proteomes" id="UP001174210"/>
    </source>
</evidence>
<dbReference type="SUPFAM" id="SSF53383">
    <property type="entry name" value="PLP-dependent transferases"/>
    <property type="match status" value="1"/>
</dbReference>
<gene>
    <name evidence="7" type="ORF">P5G59_07650</name>
</gene>
<proteinExistence type="inferred from homology"/>
<evidence type="ECO:0000256" key="2">
    <source>
        <dbReference type="ARBA" id="ARBA00022898"/>
    </source>
</evidence>
<dbReference type="PANTHER" id="PTHR46577">
    <property type="entry name" value="HTH-TYPE TRANSCRIPTIONAL REGULATORY PROTEIN GABR"/>
    <property type="match status" value="1"/>
</dbReference>
<reference evidence="7" key="1">
    <citation type="submission" date="2023-03" db="EMBL/GenBank/DDBJ databases">
        <title>MT1 and MT2 Draft Genomes of Novel Species.</title>
        <authorList>
            <person name="Venkateswaran K."/>
        </authorList>
    </citation>
    <scope>NUCLEOTIDE SEQUENCE</scope>
    <source>
        <strain evidence="7">F6_8S_P_1A</strain>
    </source>
</reference>
<dbReference type="SMART" id="SM00345">
    <property type="entry name" value="HTH_GNTR"/>
    <property type="match status" value="1"/>
</dbReference>
<keyword evidence="4" id="KW-0238">DNA-binding</keyword>
<dbReference type="GO" id="GO:0008483">
    <property type="term" value="F:transaminase activity"/>
    <property type="evidence" value="ECO:0007669"/>
    <property type="project" value="UniProtKB-KW"/>
</dbReference>
<evidence type="ECO:0000259" key="6">
    <source>
        <dbReference type="PROSITE" id="PS50949"/>
    </source>
</evidence>
<dbReference type="PRINTS" id="PR00035">
    <property type="entry name" value="HTHGNTR"/>
</dbReference>
<keyword evidence="2" id="KW-0663">Pyridoxal phosphate</keyword>
<name>A0ABT8IW28_9MICO</name>
<evidence type="ECO:0000256" key="3">
    <source>
        <dbReference type="ARBA" id="ARBA00023015"/>
    </source>
</evidence>
<dbReference type="InterPro" id="IPR051446">
    <property type="entry name" value="HTH_trans_reg/aminotransferase"/>
</dbReference>
<dbReference type="InterPro" id="IPR015421">
    <property type="entry name" value="PyrdxlP-dep_Trfase_major"/>
</dbReference>
<dbReference type="CDD" id="cd00609">
    <property type="entry name" value="AAT_like"/>
    <property type="match status" value="1"/>
</dbReference>
<keyword evidence="3" id="KW-0805">Transcription regulation</keyword>
<dbReference type="CDD" id="cd07377">
    <property type="entry name" value="WHTH_GntR"/>
    <property type="match status" value="1"/>
</dbReference>
<dbReference type="EMBL" id="JAROCB010000002">
    <property type="protein sequence ID" value="MDN4597010.1"/>
    <property type="molecule type" value="Genomic_DNA"/>
</dbReference>
<dbReference type="InterPro" id="IPR004839">
    <property type="entry name" value="Aminotransferase_I/II_large"/>
</dbReference>
<evidence type="ECO:0000256" key="1">
    <source>
        <dbReference type="ARBA" id="ARBA00005384"/>
    </source>
</evidence>
<keyword evidence="7" id="KW-0032">Aminotransferase</keyword>
<comment type="similarity">
    <text evidence="1">In the C-terminal section; belongs to the class-I pyridoxal-phosphate-dependent aminotransferase family.</text>
</comment>
<sequence length="493" mass="52881">MSDAQLTARSLEQLLGSWRTSAAGYQALADRIRLLVLDGRVPIGTRLPAERDLAGRLELSRTTVAAAYRQLREGGFIDSVRGSGSVTRLPGRTLPLPAVGGEGMLDFTKASLPAASALPAAARAAAEELPRFLPDPGYDPVGLPHLREEIAARYTRRGLPTTADQILVTVGAQQAIALIARTFLGRGDRVAIEVPTYPHAIEAMRLAGARLVPMTVTAQEEGPHPVGDDAPDGWDADAIEQTFRRANPALAYILPDFHNPTGATMSPATRRRVLAAAAAHGTILVADETCAELDIDRPGEYLPLPCYADTDAAGAQIIMIGSASKTLWGGLRIGWIRAERSHIQRLIGAKPSTDLGTPILEQLVVAKLMPQLETIVEERREQLRLGRETVRTLVSERFPEWSVPLQHGGLTAWVGLGAPVSSALALAARSHGLLIAAGPRFGLDGAFERFLRIPITYTPEEYERAFSALERAWAVAANEPAPYFDAGALPSVV</sequence>
<dbReference type="Gene3D" id="3.40.640.10">
    <property type="entry name" value="Type I PLP-dependent aspartate aminotransferase-like (Major domain)"/>
    <property type="match status" value="1"/>
</dbReference>
<accession>A0ABT8IW28</accession>
<dbReference type="Gene3D" id="1.10.10.10">
    <property type="entry name" value="Winged helix-like DNA-binding domain superfamily/Winged helix DNA-binding domain"/>
    <property type="match status" value="1"/>
</dbReference>